<sequence length="159" mass="18054">MAEDFVHLHLHSEYSILDGAIKFPELMEKLRALGMKAVALTDHGNLFGAIEFYKYARDYGIKPIIGMEAYITAGDMREKDNADKNYHLTLLALNEKGYRNLLFLSSKAYLEGFYYKPRIDKKLLAEHSEGLVALSGCLKGEIPHKYLMEDEEAALEAAY</sequence>
<dbReference type="GO" id="GO:0008408">
    <property type="term" value="F:3'-5' exonuclease activity"/>
    <property type="evidence" value="ECO:0007669"/>
    <property type="project" value="InterPro"/>
</dbReference>
<dbReference type="PANTHER" id="PTHR32294:SF0">
    <property type="entry name" value="DNA POLYMERASE III SUBUNIT ALPHA"/>
    <property type="match status" value="1"/>
</dbReference>
<dbReference type="Gene3D" id="3.20.20.140">
    <property type="entry name" value="Metal-dependent hydrolases"/>
    <property type="match status" value="1"/>
</dbReference>
<organism evidence="2">
    <name type="scientific">candidate division WOR-3 bacterium</name>
    <dbReference type="NCBI Taxonomy" id="2052148"/>
    <lineage>
        <taxon>Bacteria</taxon>
        <taxon>Bacteria division WOR-3</taxon>
    </lineage>
</organism>
<dbReference type="Proteomes" id="UP000885931">
    <property type="component" value="Unassembled WGS sequence"/>
</dbReference>
<dbReference type="InterPro" id="IPR004805">
    <property type="entry name" value="DnaE2/DnaE/PolC"/>
</dbReference>
<dbReference type="AlphaFoldDB" id="A0A7C0X8R1"/>
<dbReference type="GO" id="GO:0006260">
    <property type="term" value="P:DNA replication"/>
    <property type="evidence" value="ECO:0007669"/>
    <property type="project" value="InterPro"/>
</dbReference>
<comment type="caution">
    <text evidence="2">The sequence shown here is derived from an EMBL/GenBank/DDBJ whole genome shotgun (WGS) entry which is preliminary data.</text>
</comment>
<protein>
    <submittedName>
        <fullName evidence="2">PHP domain-containing protein</fullName>
    </submittedName>
</protein>
<evidence type="ECO:0000259" key="1">
    <source>
        <dbReference type="SMART" id="SM00481"/>
    </source>
</evidence>
<accession>A0A7C0X8R1</accession>
<name>A0A7C0X8R1_UNCW3</name>
<reference evidence="2" key="1">
    <citation type="journal article" date="2020" name="mSystems">
        <title>Genome- and Community-Level Interaction Insights into Carbon Utilization and Element Cycling Functions of Hydrothermarchaeota in Hydrothermal Sediment.</title>
        <authorList>
            <person name="Zhou Z."/>
            <person name="Liu Y."/>
            <person name="Xu W."/>
            <person name="Pan J."/>
            <person name="Luo Z.H."/>
            <person name="Li M."/>
        </authorList>
    </citation>
    <scope>NUCLEOTIDE SEQUENCE [LARGE SCALE GENOMIC DNA]</scope>
    <source>
        <strain evidence="2">HyVt-237</strain>
    </source>
</reference>
<dbReference type="Pfam" id="PF02811">
    <property type="entry name" value="PHP"/>
    <property type="match status" value="1"/>
</dbReference>
<dbReference type="InterPro" id="IPR016195">
    <property type="entry name" value="Pol/histidinol_Pase-like"/>
</dbReference>
<dbReference type="SMART" id="SM00481">
    <property type="entry name" value="POLIIIAc"/>
    <property type="match status" value="1"/>
</dbReference>
<gene>
    <name evidence="2" type="ORF">ENG67_01130</name>
</gene>
<evidence type="ECO:0000313" key="2">
    <source>
        <dbReference type="EMBL" id="HDM89796.1"/>
    </source>
</evidence>
<proteinExistence type="predicted"/>
<dbReference type="InterPro" id="IPR003141">
    <property type="entry name" value="Pol/His_phosphatase_N"/>
</dbReference>
<dbReference type="EMBL" id="DRBW01000043">
    <property type="protein sequence ID" value="HDM89796.1"/>
    <property type="molecule type" value="Genomic_DNA"/>
</dbReference>
<dbReference type="PANTHER" id="PTHR32294">
    <property type="entry name" value="DNA POLYMERASE III SUBUNIT ALPHA"/>
    <property type="match status" value="1"/>
</dbReference>
<feature type="non-terminal residue" evidence="2">
    <location>
        <position position="159"/>
    </location>
</feature>
<dbReference type="SUPFAM" id="SSF89550">
    <property type="entry name" value="PHP domain-like"/>
    <property type="match status" value="1"/>
</dbReference>
<feature type="domain" description="Polymerase/histidinol phosphatase N-terminal" evidence="1">
    <location>
        <begin position="6"/>
        <end position="73"/>
    </location>
</feature>
<dbReference type="InterPro" id="IPR004013">
    <property type="entry name" value="PHP_dom"/>
</dbReference>